<feature type="region of interest" description="Disordered" evidence="1">
    <location>
        <begin position="67"/>
        <end position="212"/>
    </location>
</feature>
<feature type="compositionally biased region" description="Polar residues" evidence="1">
    <location>
        <begin position="192"/>
        <end position="206"/>
    </location>
</feature>
<evidence type="ECO:0000313" key="2">
    <source>
        <dbReference type="EMBL" id="KAK8152583.1"/>
    </source>
</evidence>
<feature type="region of interest" description="Disordered" evidence="1">
    <location>
        <begin position="1"/>
        <end position="35"/>
    </location>
</feature>
<evidence type="ECO:0000256" key="1">
    <source>
        <dbReference type="SAM" id="MobiDB-lite"/>
    </source>
</evidence>
<evidence type="ECO:0000313" key="3">
    <source>
        <dbReference type="Proteomes" id="UP001456524"/>
    </source>
</evidence>
<feature type="compositionally biased region" description="Acidic residues" evidence="1">
    <location>
        <begin position="243"/>
        <end position="252"/>
    </location>
</feature>
<protein>
    <submittedName>
        <fullName evidence="2">Uncharacterized protein</fullName>
    </submittedName>
</protein>
<name>A0ABR1XFJ2_9PEZI</name>
<comment type="caution">
    <text evidence="2">The sequence shown here is derived from an EMBL/GenBank/DDBJ whole genome shotgun (WGS) entry which is preliminary data.</text>
</comment>
<dbReference type="Proteomes" id="UP001456524">
    <property type="component" value="Unassembled WGS sequence"/>
</dbReference>
<feature type="compositionally biased region" description="Low complexity" evidence="1">
    <location>
        <begin position="272"/>
        <end position="283"/>
    </location>
</feature>
<reference evidence="2 3" key="1">
    <citation type="journal article" date="2022" name="G3 (Bethesda)">
        <title>Enemy or ally: a genomic approach to elucidate the lifestyle of Phyllosticta citrichinaensis.</title>
        <authorList>
            <person name="Buijs V.A."/>
            <person name="Groenewald J.Z."/>
            <person name="Haridas S."/>
            <person name="LaButti K.M."/>
            <person name="Lipzen A."/>
            <person name="Martin F.M."/>
            <person name="Barry K."/>
            <person name="Grigoriev I.V."/>
            <person name="Crous P.W."/>
            <person name="Seidl M.F."/>
        </authorList>
    </citation>
    <scope>NUCLEOTIDE SEQUENCE [LARGE SCALE GENOMIC DNA]</scope>
    <source>
        <strain evidence="2 3">CBS 129764</strain>
    </source>
</reference>
<accession>A0ABR1XFJ2</accession>
<organism evidence="2 3">
    <name type="scientific">Phyllosticta citrichinensis</name>
    <dbReference type="NCBI Taxonomy" id="1130410"/>
    <lineage>
        <taxon>Eukaryota</taxon>
        <taxon>Fungi</taxon>
        <taxon>Dikarya</taxon>
        <taxon>Ascomycota</taxon>
        <taxon>Pezizomycotina</taxon>
        <taxon>Dothideomycetes</taxon>
        <taxon>Dothideomycetes incertae sedis</taxon>
        <taxon>Botryosphaeriales</taxon>
        <taxon>Phyllostictaceae</taxon>
        <taxon>Phyllosticta</taxon>
    </lineage>
</organism>
<feature type="compositionally biased region" description="Low complexity" evidence="1">
    <location>
        <begin position="94"/>
        <end position="105"/>
    </location>
</feature>
<feature type="region of interest" description="Disordered" evidence="1">
    <location>
        <begin position="229"/>
        <end position="284"/>
    </location>
</feature>
<dbReference type="EMBL" id="JBBWUH010000014">
    <property type="protein sequence ID" value="KAK8152583.1"/>
    <property type="molecule type" value="Genomic_DNA"/>
</dbReference>
<feature type="compositionally biased region" description="Polar residues" evidence="1">
    <location>
        <begin position="22"/>
        <end position="35"/>
    </location>
</feature>
<gene>
    <name evidence="2" type="ORF">IWX90DRAFT_490623</name>
</gene>
<keyword evidence="3" id="KW-1185">Reference proteome</keyword>
<feature type="compositionally biased region" description="Polar residues" evidence="1">
    <location>
        <begin position="118"/>
        <end position="128"/>
    </location>
</feature>
<feature type="compositionally biased region" description="Basic residues" evidence="1">
    <location>
        <begin position="159"/>
        <end position="172"/>
    </location>
</feature>
<sequence>MPAIRFSASPVPAPPRPRHDTVNTTQSAPARASLNSHLMPSLTRLDASLEETIGLLLQSQALRLNNQDAEPPKTLKHRQLQSASEANKIERPRSMPSRPVRPSSMTMAGSQKYLKPSLTPSPRYSSAATDVRPESPLLEDPDQEQELKVPSTGSSFLRSPRKSRLEKKKPVAHLRLSLQEGFRNDLEKPKHMSNSTLDSTLATPNDFSKEFSKPTSALSHWIDNAAWPPWSPRSRAASGAAETDTDPNDELSEPPGSASKVRRRLFRPSDASSQPSMQDGSSSRRNILRGLGMSWDNRSISSDSSWTSFGCIDGMRRPDLEDVVDVGEKEVIGKEEEVMPLTPGKRSLTKAAGRRMLRKMTG</sequence>
<proteinExistence type="predicted"/>